<dbReference type="AlphaFoldDB" id="A0AAJ8KG99"/>
<dbReference type="GeneID" id="30212361"/>
<organism evidence="10 11">
    <name type="scientific">Kwoniella bestiolae CBS 10118</name>
    <dbReference type="NCBI Taxonomy" id="1296100"/>
    <lineage>
        <taxon>Eukaryota</taxon>
        <taxon>Fungi</taxon>
        <taxon>Dikarya</taxon>
        <taxon>Basidiomycota</taxon>
        <taxon>Agaricomycotina</taxon>
        <taxon>Tremellomycetes</taxon>
        <taxon>Tremellales</taxon>
        <taxon>Cryptococcaceae</taxon>
        <taxon>Kwoniella</taxon>
    </lineage>
</organism>
<dbReference type="GO" id="GO:0000922">
    <property type="term" value="C:spindle pole"/>
    <property type="evidence" value="ECO:0007669"/>
    <property type="project" value="InterPro"/>
</dbReference>
<evidence type="ECO:0000259" key="8">
    <source>
        <dbReference type="Pfam" id="PF04130"/>
    </source>
</evidence>
<dbReference type="Proteomes" id="UP000092730">
    <property type="component" value="Chromosome 8"/>
</dbReference>
<evidence type="ECO:0000256" key="6">
    <source>
        <dbReference type="RuleBase" id="RU363050"/>
    </source>
</evidence>
<dbReference type="Pfam" id="PF04130">
    <property type="entry name" value="GCP_C_terminal"/>
    <property type="match status" value="1"/>
</dbReference>
<comment type="subcellular location">
    <subcellularLocation>
        <location evidence="1 6">Cytoplasm</location>
        <location evidence="1 6">Cytoskeleton</location>
        <location evidence="1 6">Microtubule organizing center</location>
    </subcellularLocation>
</comment>
<evidence type="ECO:0000313" key="10">
    <source>
        <dbReference type="EMBL" id="WVW86769.1"/>
    </source>
</evidence>
<evidence type="ECO:0000256" key="7">
    <source>
        <dbReference type="SAM" id="MobiDB-lite"/>
    </source>
</evidence>
<dbReference type="GO" id="GO:0000278">
    <property type="term" value="P:mitotic cell cycle"/>
    <property type="evidence" value="ECO:0007669"/>
    <property type="project" value="TreeGrafter"/>
</dbReference>
<feature type="region of interest" description="Disordered" evidence="7">
    <location>
        <begin position="741"/>
        <end position="763"/>
    </location>
</feature>
<dbReference type="InterPro" id="IPR042241">
    <property type="entry name" value="GCP_C_sf"/>
</dbReference>
<evidence type="ECO:0000256" key="3">
    <source>
        <dbReference type="ARBA" id="ARBA00022490"/>
    </source>
</evidence>
<sequence length="854" mass="95300">MLAEVLLLLSGHQSSLFVPHSSTLVVSPHLTEYLHPGEITSLNALADLSSKYRKIKSWATETQKKGREAILLESVNSTSRKGKQREIPSTSNEKLPNQYLTTLSSSILNILREYEVQIVEIESKILSLDPELVQDGEGRGYVPLSNLVANFDKWKIPLASLSTLMDELISGDGDGKSMIHVPGKLIDLVESKLRTGNPKLHKIYSDIISSLLHLFLIHLISFMLYGITTTLSSGTINSIGIDVGSDPSSPRYRIYKLNDNLLPSSIDGKTKESILYIGRVSATLKRENRDLPKSLVEGIKDEIMGVKGLDELSGFGEGIQRARAGIGEWLWTHILTGPQIIESIESLSDYFLTRKADDSLSLLAEIDKLRVTKLILSNPNSSSSVIREQDLDLAMLRSSLGTTVENDRYLEKLRWKMDHGPLRAIPTSNTDKNIKSGAEDNENSQSHIHRLFSSTLFGTPLTLTTSITWPLDLFLSPKSLAIYSDIHSYLIALRYTHMKITNTWSILSSKAKADARQQHKHELQRKLDKSCWNLTRQINWLISELLSHFMGIMEVQHRHLLVKLDIQEKTNNYKEGSLGRSTSKSSLRGSTIGRRSSVGPFPSKGKDAGQIQIPKSPLSESHTNWEERTTKSNKAPPTPNKAEKNYLDFLTLRSIHSQHLSFLLEALLLSDASVSSLIKEILDVCRRFASLVERWNGDSIGSEQNTDEFEMIKRIEAVKEIDETLHDQILDLFTILLDSQNPSPSTNNEGDKSSLEVGGGGKSFSRTSKFNHISKMMSRQPSFTGIGSRSKIGGGGTKENTFGSTVVEVGLERHIEQLLLKLDFNGMLTRWKEDEWMGENNETGYQSVLAQGGL</sequence>
<accession>A0AAJ8KG99</accession>
<dbReference type="GO" id="GO:0031122">
    <property type="term" value="P:cytoplasmic microtubule organization"/>
    <property type="evidence" value="ECO:0007669"/>
    <property type="project" value="TreeGrafter"/>
</dbReference>
<evidence type="ECO:0000256" key="2">
    <source>
        <dbReference type="ARBA" id="ARBA00010337"/>
    </source>
</evidence>
<evidence type="ECO:0000256" key="5">
    <source>
        <dbReference type="ARBA" id="ARBA00023212"/>
    </source>
</evidence>
<dbReference type="InterPro" id="IPR040457">
    <property type="entry name" value="GCP_C"/>
</dbReference>
<dbReference type="PANTHER" id="PTHR19302">
    <property type="entry name" value="GAMMA TUBULIN COMPLEX PROTEIN"/>
    <property type="match status" value="1"/>
</dbReference>
<feature type="domain" description="Gamma tubulin complex component protein N-terminal" evidence="9">
    <location>
        <begin position="2"/>
        <end position="292"/>
    </location>
</feature>
<evidence type="ECO:0000259" key="9">
    <source>
        <dbReference type="Pfam" id="PF17681"/>
    </source>
</evidence>
<reference evidence="10" key="1">
    <citation type="submission" date="2013-07" db="EMBL/GenBank/DDBJ databases">
        <authorList>
            <consortium name="The Broad Institute Genome Sequencing Platform"/>
            <person name="Cuomo C."/>
            <person name="Litvintseva A."/>
            <person name="Chen Y."/>
            <person name="Heitman J."/>
            <person name="Sun S."/>
            <person name="Springer D."/>
            <person name="Dromer F."/>
            <person name="Young S.K."/>
            <person name="Zeng Q."/>
            <person name="Gargeya S."/>
            <person name="Fitzgerald M."/>
            <person name="Abouelleil A."/>
            <person name="Alvarado L."/>
            <person name="Berlin A.M."/>
            <person name="Chapman S.B."/>
            <person name="Dewar J."/>
            <person name="Goldberg J."/>
            <person name="Griggs A."/>
            <person name="Gujja S."/>
            <person name="Hansen M."/>
            <person name="Howarth C."/>
            <person name="Imamovic A."/>
            <person name="Larimer J."/>
            <person name="McCowan C."/>
            <person name="Murphy C."/>
            <person name="Pearson M."/>
            <person name="Priest M."/>
            <person name="Roberts A."/>
            <person name="Saif S."/>
            <person name="Shea T."/>
            <person name="Sykes S."/>
            <person name="Wortman J."/>
            <person name="Nusbaum C."/>
            <person name="Birren B."/>
        </authorList>
    </citation>
    <scope>NUCLEOTIDE SEQUENCE</scope>
    <source>
        <strain evidence="10">CBS 10118</strain>
    </source>
</reference>
<feature type="region of interest" description="Disordered" evidence="7">
    <location>
        <begin position="574"/>
        <end position="641"/>
    </location>
</feature>
<keyword evidence="11" id="KW-1185">Reference proteome</keyword>
<dbReference type="InterPro" id="IPR007259">
    <property type="entry name" value="GCP"/>
</dbReference>
<comment type="similarity">
    <text evidence="2 6">Belongs to the TUBGCP family.</text>
</comment>
<gene>
    <name evidence="10" type="ORF">I302_108823</name>
</gene>
<keyword evidence="3 6" id="KW-0963">Cytoplasm</keyword>
<dbReference type="GO" id="GO:0051011">
    <property type="term" value="F:microtubule minus-end binding"/>
    <property type="evidence" value="ECO:0007669"/>
    <property type="project" value="TreeGrafter"/>
</dbReference>
<feature type="region of interest" description="Disordered" evidence="7">
    <location>
        <begin position="780"/>
        <end position="799"/>
    </location>
</feature>
<dbReference type="RefSeq" id="XP_019043385.2">
    <property type="nucleotide sequence ID" value="XM_019194549.2"/>
</dbReference>
<name>A0AAJ8KG99_9TREE</name>
<dbReference type="GO" id="GO:0044732">
    <property type="term" value="C:mitotic spindle pole body"/>
    <property type="evidence" value="ECO:0007669"/>
    <property type="project" value="TreeGrafter"/>
</dbReference>
<dbReference type="GO" id="GO:0051225">
    <property type="term" value="P:spindle assembly"/>
    <property type="evidence" value="ECO:0007669"/>
    <property type="project" value="TreeGrafter"/>
</dbReference>
<evidence type="ECO:0000256" key="1">
    <source>
        <dbReference type="ARBA" id="ARBA00004267"/>
    </source>
</evidence>
<proteinExistence type="inferred from homology"/>
<keyword evidence="4 6" id="KW-0493">Microtubule</keyword>
<dbReference type="PANTHER" id="PTHR19302:SF27">
    <property type="entry name" value="GAMMA-TUBULIN COMPLEX COMPONENT 4"/>
    <property type="match status" value="1"/>
</dbReference>
<feature type="domain" description="Gamma tubulin complex component C-terminal" evidence="8">
    <location>
        <begin position="430"/>
        <end position="826"/>
    </location>
</feature>
<reference evidence="10" key="2">
    <citation type="submission" date="2024-02" db="EMBL/GenBank/DDBJ databases">
        <title>Comparative genomics of Cryptococcus and Kwoniella reveals pathogenesis evolution and contrasting modes of karyotype evolution via chromosome fusion or intercentromeric recombination.</title>
        <authorList>
            <person name="Coelho M.A."/>
            <person name="David-Palma M."/>
            <person name="Shea T."/>
            <person name="Bowers K."/>
            <person name="McGinley-Smith S."/>
            <person name="Mohammad A.W."/>
            <person name="Gnirke A."/>
            <person name="Yurkov A.M."/>
            <person name="Nowrousian M."/>
            <person name="Sun S."/>
            <person name="Cuomo C.A."/>
            <person name="Heitman J."/>
        </authorList>
    </citation>
    <scope>NUCLEOTIDE SEQUENCE</scope>
    <source>
        <strain evidence="10">CBS 10118</strain>
    </source>
</reference>
<evidence type="ECO:0000256" key="4">
    <source>
        <dbReference type="ARBA" id="ARBA00022701"/>
    </source>
</evidence>
<dbReference type="InterPro" id="IPR041470">
    <property type="entry name" value="GCP_N"/>
</dbReference>
<dbReference type="GO" id="GO:0005874">
    <property type="term" value="C:microtubule"/>
    <property type="evidence" value="ECO:0007669"/>
    <property type="project" value="UniProtKB-KW"/>
</dbReference>
<keyword evidence="5 6" id="KW-0206">Cytoskeleton</keyword>
<dbReference type="Gene3D" id="1.20.120.1900">
    <property type="entry name" value="Gamma-tubulin complex, C-terminal domain"/>
    <property type="match status" value="1"/>
</dbReference>
<feature type="compositionally biased region" description="Polar residues" evidence="7">
    <location>
        <begin position="574"/>
        <end position="589"/>
    </location>
</feature>
<dbReference type="GO" id="GO:0043015">
    <property type="term" value="F:gamma-tubulin binding"/>
    <property type="evidence" value="ECO:0007669"/>
    <property type="project" value="InterPro"/>
</dbReference>
<dbReference type="GO" id="GO:0000930">
    <property type="term" value="C:gamma-tubulin complex"/>
    <property type="evidence" value="ECO:0007669"/>
    <property type="project" value="TreeGrafter"/>
</dbReference>
<dbReference type="EMBL" id="CP144548">
    <property type="protein sequence ID" value="WVW86769.1"/>
    <property type="molecule type" value="Genomic_DNA"/>
</dbReference>
<dbReference type="KEGG" id="kbi:30212361"/>
<evidence type="ECO:0000313" key="11">
    <source>
        <dbReference type="Proteomes" id="UP000092730"/>
    </source>
</evidence>
<dbReference type="GO" id="GO:0051321">
    <property type="term" value="P:meiotic cell cycle"/>
    <property type="evidence" value="ECO:0007669"/>
    <property type="project" value="TreeGrafter"/>
</dbReference>
<dbReference type="GO" id="GO:0007020">
    <property type="term" value="P:microtubule nucleation"/>
    <property type="evidence" value="ECO:0007669"/>
    <property type="project" value="InterPro"/>
</dbReference>
<protein>
    <recommendedName>
        <fullName evidence="6">Spindle pole body component</fullName>
    </recommendedName>
</protein>
<dbReference type="Pfam" id="PF17681">
    <property type="entry name" value="GCP_N_terminal"/>
    <property type="match status" value="1"/>
</dbReference>